<comment type="similarity">
    <text evidence="1 5">Belongs to the FliD family.</text>
</comment>
<evidence type="ECO:0000256" key="2">
    <source>
        <dbReference type="ARBA" id="ARBA00011255"/>
    </source>
</evidence>
<keyword evidence="3" id="KW-0175">Coiled coil</keyword>
<feature type="domain" description="Flagellar hook-associated protein 2 N-terminal" evidence="6">
    <location>
        <begin position="14"/>
        <end position="104"/>
    </location>
</feature>
<comment type="function">
    <text evidence="5">Required for morphogenesis and for the elongation of the flagellar filament by facilitating polymerization of the flagellin monomers at the tip of growing filament. Forms a capping structure, which prevents flagellin subunits (transported through the central channel of the flagellum) from leaking out without polymerization at the distal end.</text>
</comment>
<keyword evidence="4 5" id="KW-0975">Bacterial flagellum</keyword>
<dbReference type="InterPro" id="IPR040026">
    <property type="entry name" value="FliD"/>
</dbReference>
<dbReference type="InterPro" id="IPR010809">
    <property type="entry name" value="FliD_C"/>
</dbReference>
<reference evidence="8 9" key="1">
    <citation type="submission" date="2023-11" db="EMBL/GenBank/DDBJ databases">
        <title>A Novel Polar Bacteriovorax (B. antarcticus) Isolated from the Biocrust in Antarctica.</title>
        <authorList>
            <person name="Mun W."/>
            <person name="Choi S.Y."/>
            <person name="Mitchell R.J."/>
        </authorList>
    </citation>
    <scope>NUCLEOTIDE SEQUENCE [LARGE SCALE GENOMIC DNA]</scope>
    <source>
        <strain evidence="8 9">PP10</strain>
    </source>
</reference>
<comment type="subunit">
    <text evidence="2 5">Homopentamer.</text>
</comment>
<keyword evidence="8" id="KW-0282">Flagellum</keyword>
<dbReference type="InterPro" id="IPR003481">
    <property type="entry name" value="FliD_N"/>
</dbReference>
<evidence type="ECO:0000256" key="5">
    <source>
        <dbReference type="RuleBase" id="RU362066"/>
    </source>
</evidence>
<organism evidence="8 9">
    <name type="scientific">Bacteriovorax antarcticus</name>
    <dbReference type="NCBI Taxonomy" id="3088717"/>
    <lineage>
        <taxon>Bacteria</taxon>
        <taxon>Pseudomonadati</taxon>
        <taxon>Bdellovibrionota</taxon>
        <taxon>Bacteriovoracia</taxon>
        <taxon>Bacteriovoracales</taxon>
        <taxon>Bacteriovoracaceae</taxon>
        <taxon>Bacteriovorax</taxon>
    </lineage>
</organism>
<dbReference type="RefSeq" id="WP_323574163.1">
    <property type="nucleotide sequence ID" value="NZ_JAYGJQ010000001.1"/>
</dbReference>
<evidence type="ECO:0000313" key="8">
    <source>
        <dbReference type="EMBL" id="MEA9354692.1"/>
    </source>
</evidence>
<gene>
    <name evidence="8" type="primary">fliD</name>
    <name evidence="8" type="ORF">SHI21_00650</name>
</gene>
<keyword evidence="8" id="KW-0966">Cell projection</keyword>
<accession>A0ABU5VQ09</accession>
<feature type="domain" description="Flagellar hook-associated protein 2 C-terminal" evidence="7">
    <location>
        <begin position="213"/>
        <end position="442"/>
    </location>
</feature>
<comment type="caution">
    <text evidence="8">The sequence shown here is derived from an EMBL/GenBank/DDBJ whole genome shotgun (WGS) entry which is preliminary data.</text>
</comment>
<dbReference type="PANTHER" id="PTHR30288">
    <property type="entry name" value="FLAGELLAR CAP/ASSEMBLY PROTEIN FLID"/>
    <property type="match status" value="1"/>
</dbReference>
<evidence type="ECO:0000259" key="7">
    <source>
        <dbReference type="Pfam" id="PF07195"/>
    </source>
</evidence>
<name>A0ABU5VQ09_9BACT</name>
<dbReference type="Pfam" id="PF07195">
    <property type="entry name" value="FliD_C"/>
    <property type="match status" value="1"/>
</dbReference>
<keyword evidence="8" id="KW-0969">Cilium</keyword>
<dbReference type="PANTHER" id="PTHR30288:SF0">
    <property type="entry name" value="FLAGELLAR HOOK-ASSOCIATED PROTEIN 2"/>
    <property type="match status" value="1"/>
</dbReference>
<evidence type="ECO:0000256" key="3">
    <source>
        <dbReference type="ARBA" id="ARBA00023054"/>
    </source>
</evidence>
<sequence length="459" mass="50237">MAISFGSINTGLPKDIVKQIISAEQIPIQNMEKQKGKITDKKGLVDQLVKLVEDVRGNLTMNASARSLRELKVDTNTDMVGVAVDKNRAVPGSYQLEVVSLAQKSSAMSTGFEDKDESYIGVGFIQYTLPNGDTKDIYVDSDNASLASVAKLINKDSALGITANVINDGSGSDTPWRLILSLNKTGDEAAVDFPHFYFVDGDQDFQLEFQREAHDAKIKLDGFEIETPENKAADLIPGVTLDLKKAKEGEEFTLKISEDTAAVGAKVTDLVAKINGVLGFIKQQNTMDEKTDTSRTLGGDIMLQSLEGRIHSAVFKDVLTDKGYMRAGDIGMSFNRQGMMEFDEKKFQSRLDADYNNVAQVLTGTFTPEGGKTEGFMDNLSGMVNMALRVPDGLVQSRKKTLTSNIEQIDRRIAQKTKYIEEKEKSLKDKFARLEGTISKIRSSGAGLQGMSDPVQQLG</sequence>
<evidence type="ECO:0000256" key="1">
    <source>
        <dbReference type="ARBA" id="ARBA00009764"/>
    </source>
</evidence>
<evidence type="ECO:0000259" key="6">
    <source>
        <dbReference type="Pfam" id="PF02465"/>
    </source>
</evidence>
<evidence type="ECO:0000313" key="9">
    <source>
        <dbReference type="Proteomes" id="UP001302274"/>
    </source>
</evidence>
<keyword evidence="9" id="KW-1185">Reference proteome</keyword>
<keyword evidence="5" id="KW-0964">Secreted</keyword>
<dbReference type="EMBL" id="JAYGJQ010000001">
    <property type="protein sequence ID" value="MEA9354692.1"/>
    <property type="molecule type" value="Genomic_DNA"/>
</dbReference>
<dbReference type="Pfam" id="PF02465">
    <property type="entry name" value="FliD_N"/>
    <property type="match status" value="1"/>
</dbReference>
<dbReference type="Proteomes" id="UP001302274">
    <property type="component" value="Unassembled WGS sequence"/>
</dbReference>
<protein>
    <recommendedName>
        <fullName evidence="5">Flagellar hook-associated protein 2</fullName>
        <shortName evidence="5">HAP2</shortName>
    </recommendedName>
    <alternativeName>
        <fullName evidence="5">Flagellar cap protein</fullName>
    </alternativeName>
</protein>
<proteinExistence type="inferred from homology"/>
<evidence type="ECO:0000256" key="4">
    <source>
        <dbReference type="ARBA" id="ARBA00023143"/>
    </source>
</evidence>
<comment type="subcellular location">
    <subcellularLocation>
        <location evidence="5">Secreted</location>
    </subcellularLocation>
    <subcellularLocation>
        <location evidence="5">Bacterial flagellum</location>
    </subcellularLocation>
</comment>